<accession>A0A2A2JHN0</accession>
<organism evidence="3 4">
    <name type="scientific">Diploscapter pachys</name>
    <dbReference type="NCBI Taxonomy" id="2018661"/>
    <lineage>
        <taxon>Eukaryota</taxon>
        <taxon>Metazoa</taxon>
        <taxon>Ecdysozoa</taxon>
        <taxon>Nematoda</taxon>
        <taxon>Chromadorea</taxon>
        <taxon>Rhabditida</taxon>
        <taxon>Rhabditina</taxon>
        <taxon>Rhabditomorpha</taxon>
        <taxon>Rhabditoidea</taxon>
        <taxon>Rhabditidae</taxon>
        <taxon>Diploscapter</taxon>
    </lineage>
</organism>
<dbReference type="Proteomes" id="UP000218231">
    <property type="component" value="Unassembled WGS sequence"/>
</dbReference>
<evidence type="ECO:0000259" key="1">
    <source>
        <dbReference type="Pfam" id="PF02408"/>
    </source>
</evidence>
<feature type="domain" description="CUB-like" evidence="1">
    <location>
        <begin position="25"/>
        <end position="82"/>
    </location>
</feature>
<dbReference type="Pfam" id="PF24511">
    <property type="entry name" value="DUF7591"/>
    <property type="match status" value="1"/>
</dbReference>
<protein>
    <submittedName>
        <fullName evidence="3">Uncharacterized protein</fullName>
    </submittedName>
</protein>
<reference evidence="3 4" key="1">
    <citation type="journal article" date="2017" name="Curr. Biol.">
        <title>Genome architecture and evolution of a unichromosomal asexual nematode.</title>
        <authorList>
            <person name="Fradin H."/>
            <person name="Zegar C."/>
            <person name="Gutwein M."/>
            <person name="Lucas J."/>
            <person name="Kovtun M."/>
            <person name="Corcoran D."/>
            <person name="Baugh L.R."/>
            <person name="Kiontke K."/>
            <person name="Gunsalus K."/>
            <person name="Fitch D.H."/>
            <person name="Piano F."/>
        </authorList>
    </citation>
    <scope>NUCLEOTIDE SEQUENCE [LARGE SCALE GENOMIC DNA]</scope>
    <source>
        <strain evidence="3">PF1309</strain>
    </source>
</reference>
<gene>
    <name evidence="3" type="ORF">WR25_13780</name>
</gene>
<dbReference type="EMBL" id="LIAE01010420">
    <property type="protein sequence ID" value="PAV61268.1"/>
    <property type="molecule type" value="Genomic_DNA"/>
</dbReference>
<proteinExistence type="predicted"/>
<dbReference type="Pfam" id="PF02408">
    <property type="entry name" value="CUB_2"/>
    <property type="match status" value="1"/>
</dbReference>
<name>A0A2A2JHN0_9BILA</name>
<evidence type="ECO:0000313" key="3">
    <source>
        <dbReference type="EMBL" id="PAV61268.1"/>
    </source>
</evidence>
<dbReference type="PANTHER" id="PTHR47920">
    <property type="entry name" value="PROTEIN CBG13378-RELATED"/>
    <property type="match status" value="1"/>
</dbReference>
<comment type="caution">
    <text evidence="3">The sequence shown here is derived from an EMBL/GenBank/DDBJ whole genome shotgun (WGS) entry which is preliminary data.</text>
</comment>
<dbReference type="InterPro" id="IPR056013">
    <property type="entry name" value="DUF7591"/>
</dbReference>
<keyword evidence="4" id="KW-1185">Reference proteome</keyword>
<dbReference type="AlphaFoldDB" id="A0A2A2JHN0"/>
<dbReference type="EMBL" id="LIAE01010420">
    <property type="protein sequence ID" value="PAV61269.1"/>
    <property type="molecule type" value="Genomic_DNA"/>
</dbReference>
<evidence type="ECO:0000313" key="4">
    <source>
        <dbReference type="Proteomes" id="UP000218231"/>
    </source>
</evidence>
<dbReference type="InterPro" id="IPR003366">
    <property type="entry name" value="CUB-like_dom"/>
</dbReference>
<sequence>MKNVTENMNFPNDSLVPQIYHPEDQSNYCMWQISVPDGSYVNLTMYGSMQGDDLYMLEYTYNTSIEIEDEAQLVQNQPRTFYIPAGLNYLILYCPVANGGCSNSTIAFSIVYQKLPSVQPTLLLTTGSGLPSTVLTDDDLYNTPVVITSLSGSVININIAAENNNNDSLPYNGYIIFAGNRTDGVPLGSVFPWQTMTQLYYNSQITIIKVDNSMKTVILVSSDENVNYFAPAPVLYWHSRKTTTYSLKPWPQLSTCIIIYSPNCDPEYITDIKFSGNSTIVSVIGTSPTSGFDNMLAQYRKINAADNFPQRVSGMLRTFVVENGQANITTSYNDTAVINSFYTPRPGRKCFLSSMNYLLNSMGSETHAFTNQGYFLP</sequence>
<feature type="domain" description="DUF7591" evidence="2">
    <location>
        <begin position="240"/>
        <end position="331"/>
    </location>
</feature>
<dbReference type="PANTHER" id="PTHR47920:SF1">
    <property type="entry name" value="CUB-LIKE DOMAIN-CONTAINING PROTEIN"/>
    <property type="match status" value="1"/>
</dbReference>
<evidence type="ECO:0000259" key="2">
    <source>
        <dbReference type="Pfam" id="PF24511"/>
    </source>
</evidence>